<dbReference type="Gene3D" id="1.10.357.10">
    <property type="entry name" value="Tetracycline Repressor, domain 2"/>
    <property type="match status" value="1"/>
</dbReference>
<comment type="caution">
    <text evidence="1">The sequence shown here is derived from an EMBL/GenBank/DDBJ whole genome shotgun (WGS) entry which is preliminary data.</text>
</comment>
<name>A0A498CM17_9MICO</name>
<dbReference type="EMBL" id="RCDB01000001">
    <property type="protein sequence ID" value="RLK52941.1"/>
    <property type="molecule type" value="Genomic_DNA"/>
</dbReference>
<gene>
    <name evidence="1" type="ORF">C7474_0903</name>
</gene>
<dbReference type="OrthoDB" id="3209904at2"/>
<evidence type="ECO:0000313" key="1">
    <source>
        <dbReference type="EMBL" id="RLK52941.1"/>
    </source>
</evidence>
<dbReference type="InterPro" id="IPR036271">
    <property type="entry name" value="Tet_transcr_reg_TetR-rel_C_sf"/>
</dbReference>
<dbReference type="RefSeq" id="WP_121057714.1">
    <property type="nucleotide sequence ID" value="NZ_RCDB01000001.1"/>
</dbReference>
<dbReference type="SUPFAM" id="SSF46689">
    <property type="entry name" value="Homeodomain-like"/>
    <property type="match status" value="1"/>
</dbReference>
<sequence length="219" mass="23904">MAHQPSERRGRGIRAGIDLDTIVAAARGIPPAEVTMQRVADALGVDRKALNHHVTDRESLLELLAIDAYRSRLAEEPLDLGTTWQDACRAHGRAIWRTTIATGEWVAYFRFTSPRDLAVADGSEIVAERLLAAGLDEVATSRAMHLLVTTCTGFARDAVIGSREGGHPQIEALRSTFAQTEGGYPALRRLVDARVDNFGEDQLAFDLDAYVAGIERLLT</sequence>
<dbReference type="SUPFAM" id="SSF48498">
    <property type="entry name" value="Tetracyclin repressor-like, C-terminal domain"/>
    <property type="match status" value="1"/>
</dbReference>
<keyword evidence="2" id="KW-1185">Reference proteome</keyword>
<dbReference type="AlphaFoldDB" id="A0A498CM17"/>
<organism evidence="1 2">
    <name type="scientific">Microbacterium telephonicum</name>
    <dbReference type="NCBI Taxonomy" id="1714841"/>
    <lineage>
        <taxon>Bacteria</taxon>
        <taxon>Bacillati</taxon>
        <taxon>Actinomycetota</taxon>
        <taxon>Actinomycetes</taxon>
        <taxon>Micrococcales</taxon>
        <taxon>Microbacteriaceae</taxon>
        <taxon>Microbacterium</taxon>
    </lineage>
</organism>
<accession>A0A498CM17</accession>
<evidence type="ECO:0000313" key="2">
    <source>
        <dbReference type="Proteomes" id="UP000273158"/>
    </source>
</evidence>
<dbReference type="Proteomes" id="UP000273158">
    <property type="component" value="Unassembled WGS sequence"/>
</dbReference>
<reference evidence="1 2" key="1">
    <citation type="journal article" date="2015" name="Stand. Genomic Sci.">
        <title>Genomic Encyclopedia of Bacterial and Archaeal Type Strains, Phase III: the genomes of soil and plant-associated and newly described type strains.</title>
        <authorList>
            <person name="Whitman W.B."/>
            <person name="Woyke T."/>
            <person name="Klenk H.P."/>
            <person name="Zhou Y."/>
            <person name="Lilburn T.G."/>
            <person name="Beck B.J."/>
            <person name="De Vos P."/>
            <person name="Vandamme P."/>
            <person name="Eisen J.A."/>
            <person name="Garrity G."/>
            <person name="Hugenholtz P."/>
            <person name="Kyrpides N.C."/>
        </authorList>
    </citation>
    <scope>NUCLEOTIDE SEQUENCE [LARGE SCALE GENOMIC DNA]</scope>
    <source>
        <strain evidence="1 2">S2T63</strain>
    </source>
</reference>
<dbReference type="InterPro" id="IPR009057">
    <property type="entry name" value="Homeodomain-like_sf"/>
</dbReference>
<proteinExistence type="predicted"/>
<protein>
    <submittedName>
        <fullName evidence="1">TetR family transcriptional regulator</fullName>
    </submittedName>
</protein>